<dbReference type="GO" id="GO:0004553">
    <property type="term" value="F:hydrolase activity, hydrolyzing O-glycosyl compounds"/>
    <property type="evidence" value="ECO:0007669"/>
    <property type="project" value="InterPro"/>
</dbReference>
<feature type="domain" description="GH16" evidence="6">
    <location>
        <begin position="38"/>
        <end position="316"/>
    </location>
</feature>
<organism evidence="7 8">
    <name type="scientific">Longispora fulva</name>
    <dbReference type="NCBI Taxonomy" id="619741"/>
    <lineage>
        <taxon>Bacteria</taxon>
        <taxon>Bacillati</taxon>
        <taxon>Actinomycetota</taxon>
        <taxon>Actinomycetes</taxon>
        <taxon>Micromonosporales</taxon>
        <taxon>Micromonosporaceae</taxon>
        <taxon>Longispora</taxon>
    </lineage>
</organism>
<dbReference type="PANTHER" id="PTHR10963:SF55">
    <property type="entry name" value="GLYCOSIDE HYDROLASE FAMILY 16 PROTEIN"/>
    <property type="match status" value="1"/>
</dbReference>
<dbReference type="AlphaFoldDB" id="A0A8J7KQA0"/>
<dbReference type="InterPro" id="IPR013320">
    <property type="entry name" value="ConA-like_dom_sf"/>
</dbReference>
<keyword evidence="2" id="KW-0732">Signal</keyword>
<dbReference type="PROSITE" id="PS51762">
    <property type="entry name" value="GH16_2"/>
    <property type="match status" value="1"/>
</dbReference>
<keyword evidence="8" id="KW-1185">Reference proteome</keyword>
<dbReference type="Gene3D" id="2.60.120.260">
    <property type="entry name" value="Galactose-binding domain-like"/>
    <property type="match status" value="2"/>
</dbReference>
<sequence>MTPSDSPHPARRSRSPVRFAAALGAATLLFGAGVAASLDANAAAPPAPTGWTQTFLDDFNGGGLGGDWRVSEGTSYPGGPANFGTGEVEVSSRDNVTVSGGIMSITARGQGLGPWTAARIETNRQDFRPPPGGKLRVEGSLRLPEAPNGQSAGYWPAFWMLGGPYRGNWWNWPGIGEFDIMEQVNGANRVWSTVHCGTSPGGPCNEKSGVGNGGPGGCQGTACTKGFHRYTIDWSAADNSATFYLDGRQTWRVQRGANIDAGTWDQAFGSHGFFLILNIAMGGEMPANTLGPLNGATTGGGHLDADYVAAYTGPANAPPPPVGPPGGGPTPTPTQTPPTCGPLISQGRPATSSAIEGDLVAGNAFDGNPATRWSSAWSDPQWIQVDLGAVQAVSRVKLDWEAAYGSGYTIQASTNGTTWTTAFEESFGDGGTDDLKVTATARFIRLNGTTRGTGYGYSLWEFQVFGGCGGTPGPTPTNGPTPTGTPSGGGNRDAYSPIEAESSDGRSGLTLETCADTGGGQDLATGANGDWALFRGVTFGTTAARQFTARVASGAGGGVSGLVEVRLDSASGPPIGSFAIADSGGWQTWRTVPANISAVTGTHDVYLTFTSGQPADYVSVNWISFGH</sequence>
<dbReference type="PROSITE" id="PS50022">
    <property type="entry name" value="FA58C_3"/>
    <property type="match status" value="1"/>
</dbReference>
<reference evidence="7" key="1">
    <citation type="submission" date="2020-11" db="EMBL/GenBank/DDBJ databases">
        <title>Sequencing the genomes of 1000 actinobacteria strains.</title>
        <authorList>
            <person name="Klenk H.-P."/>
        </authorList>
    </citation>
    <scope>NUCLEOTIDE SEQUENCE</scope>
    <source>
        <strain evidence="7">DSM 45356</strain>
    </source>
</reference>
<dbReference type="Gene3D" id="2.60.120.200">
    <property type="match status" value="1"/>
</dbReference>
<accession>A0A8J7KQA0</accession>
<comment type="similarity">
    <text evidence="1">Belongs to the glycosyl hydrolase 16 family.</text>
</comment>
<dbReference type="Proteomes" id="UP000622552">
    <property type="component" value="Unassembled WGS sequence"/>
</dbReference>
<dbReference type="InterPro" id="IPR000757">
    <property type="entry name" value="Beta-glucanase-like"/>
</dbReference>
<dbReference type="EMBL" id="JADOUF010000001">
    <property type="protein sequence ID" value="MBG6137172.1"/>
    <property type="molecule type" value="Genomic_DNA"/>
</dbReference>
<dbReference type="GO" id="GO:0005975">
    <property type="term" value="P:carbohydrate metabolic process"/>
    <property type="evidence" value="ECO:0007669"/>
    <property type="project" value="InterPro"/>
</dbReference>
<evidence type="ECO:0000259" key="5">
    <source>
        <dbReference type="PROSITE" id="PS51175"/>
    </source>
</evidence>
<dbReference type="Pfam" id="PF26113">
    <property type="entry name" value="GH16_XgeA"/>
    <property type="match status" value="1"/>
</dbReference>
<feature type="domain" description="F5/8 type C" evidence="4">
    <location>
        <begin position="366"/>
        <end position="467"/>
    </location>
</feature>
<dbReference type="InterPro" id="IPR008979">
    <property type="entry name" value="Galactose-bd-like_sf"/>
</dbReference>
<dbReference type="InterPro" id="IPR000421">
    <property type="entry name" value="FA58C"/>
</dbReference>
<protein>
    <submittedName>
        <fullName evidence="7">Beta-glucanase (GH16 family)</fullName>
    </submittedName>
</protein>
<dbReference type="InterPro" id="IPR006584">
    <property type="entry name" value="Cellulose-bd_IV"/>
</dbReference>
<dbReference type="SUPFAM" id="SSF49899">
    <property type="entry name" value="Concanavalin A-like lectins/glucanases"/>
    <property type="match status" value="1"/>
</dbReference>
<evidence type="ECO:0000313" key="7">
    <source>
        <dbReference type="EMBL" id="MBG6137172.1"/>
    </source>
</evidence>
<dbReference type="SMART" id="SM00606">
    <property type="entry name" value="CBD_IV"/>
    <property type="match status" value="1"/>
</dbReference>
<evidence type="ECO:0000313" key="8">
    <source>
        <dbReference type="Proteomes" id="UP000622552"/>
    </source>
</evidence>
<dbReference type="RefSeq" id="WP_231398828.1">
    <property type="nucleotide sequence ID" value="NZ_BONS01000022.1"/>
</dbReference>
<evidence type="ECO:0000256" key="1">
    <source>
        <dbReference type="ARBA" id="ARBA00006865"/>
    </source>
</evidence>
<name>A0A8J7KQA0_9ACTN</name>
<dbReference type="GO" id="GO:0030246">
    <property type="term" value="F:carbohydrate binding"/>
    <property type="evidence" value="ECO:0007669"/>
    <property type="project" value="InterPro"/>
</dbReference>
<feature type="domain" description="CBM6" evidence="5">
    <location>
        <begin position="496"/>
        <end position="626"/>
    </location>
</feature>
<dbReference type="InterPro" id="IPR050546">
    <property type="entry name" value="Glycosyl_Hydrlase_16"/>
</dbReference>
<dbReference type="Pfam" id="PF03422">
    <property type="entry name" value="CBM_6"/>
    <property type="match status" value="1"/>
</dbReference>
<evidence type="ECO:0000256" key="3">
    <source>
        <dbReference type="SAM" id="MobiDB-lite"/>
    </source>
</evidence>
<evidence type="ECO:0000259" key="4">
    <source>
        <dbReference type="PROSITE" id="PS50022"/>
    </source>
</evidence>
<dbReference type="SUPFAM" id="SSF49785">
    <property type="entry name" value="Galactose-binding domain-like"/>
    <property type="match status" value="2"/>
</dbReference>
<dbReference type="CDD" id="cd04084">
    <property type="entry name" value="CBM6_xylanase-like"/>
    <property type="match status" value="1"/>
</dbReference>
<gene>
    <name evidence="7" type="ORF">IW245_003366</name>
</gene>
<feature type="region of interest" description="Disordered" evidence="3">
    <location>
        <begin position="312"/>
        <end position="336"/>
    </location>
</feature>
<dbReference type="InterPro" id="IPR005084">
    <property type="entry name" value="CBM6"/>
</dbReference>
<evidence type="ECO:0000259" key="6">
    <source>
        <dbReference type="PROSITE" id="PS51762"/>
    </source>
</evidence>
<feature type="region of interest" description="Disordered" evidence="3">
    <location>
        <begin position="470"/>
        <end position="507"/>
    </location>
</feature>
<dbReference type="PANTHER" id="PTHR10963">
    <property type="entry name" value="GLYCOSYL HYDROLASE-RELATED"/>
    <property type="match status" value="1"/>
</dbReference>
<feature type="compositionally biased region" description="Pro residues" evidence="3">
    <location>
        <begin position="316"/>
        <end position="336"/>
    </location>
</feature>
<comment type="caution">
    <text evidence="7">The sequence shown here is derived from an EMBL/GenBank/DDBJ whole genome shotgun (WGS) entry which is preliminary data.</text>
</comment>
<dbReference type="Pfam" id="PF00754">
    <property type="entry name" value="F5_F8_type_C"/>
    <property type="match status" value="1"/>
</dbReference>
<evidence type="ECO:0000256" key="2">
    <source>
        <dbReference type="ARBA" id="ARBA00022729"/>
    </source>
</evidence>
<proteinExistence type="inferred from homology"/>
<dbReference type="PROSITE" id="PS51175">
    <property type="entry name" value="CBM6"/>
    <property type="match status" value="1"/>
</dbReference>